<feature type="region of interest" description="Disordered" evidence="9">
    <location>
        <begin position="1318"/>
        <end position="1349"/>
    </location>
</feature>
<dbReference type="GO" id="GO:0000785">
    <property type="term" value="C:chromatin"/>
    <property type="evidence" value="ECO:0007669"/>
    <property type="project" value="TreeGrafter"/>
</dbReference>
<feature type="compositionally biased region" description="Basic and acidic residues" evidence="9">
    <location>
        <begin position="1706"/>
        <end position="1726"/>
    </location>
</feature>
<feature type="region of interest" description="Disordered" evidence="9">
    <location>
        <begin position="29"/>
        <end position="288"/>
    </location>
</feature>
<comment type="subcellular location">
    <subcellularLocation>
        <location evidence="1">Nucleus</location>
    </subcellularLocation>
</comment>
<dbReference type="Pfam" id="PF23588">
    <property type="entry name" value="HTH_CHD1_Hrp3"/>
    <property type="match status" value="1"/>
</dbReference>
<dbReference type="PANTHER" id="PTHR45623:SF14">
    <property type="entry name" value="CHROMODOMAIN-HELICASE-DNA-BINDING PROTEIN 1"/>
    <property type="match status" value="1"/>
</dbReference>
<dbReference type="GO" id="GO:0003682">
    <property type="term" value="F:chromatin binding"/>
    <property type="evidence" value="ECO:0007669"/>
    <property type="project" value="TreeGrafter"/>
</dbReference>
<dbReference type="GO" id="GO:0003677">
    <property type="term" value="F:DNA binding"/>
    <property type="evidence" value="ECO:0007669"/>
    <property type="project" value="UniProtKB-KW"/>
</dbReference>
<feature type="domain" description="Helicase ATP-binding" evidence="11">
    <location>
        <begin position="526"/>
        <end position="694"/>
    </location>
</feature>
<feature type="compositionally biased region" description="Basic and acidic residues" evidence="9">
    <location>
        <begin position="74"/>
        <end position="89"/>
    </location>
</feature>
<dbReference type="InterPro" id="IPR025260">
    <property type="entry name" value="CHD1-like_C"/>
</dbReference>
<sequence length="1763" mass="195000">MQTIVPSSEGAAIHSVVQSALTPIALASQSGSLTASADAVKREADALSSPPPTDASALKMDSSADSSSGPIKPDVSEEQPKLSRPRRDSSPLSDVSQKAESRSAKKELSDDRDDTDVDDDADHSKPYHHQLDRVKAGSPASSRNSSPSRSSVKPDRKHLLEAENDPDLYGLRRSGRASRKSYTDLNDQDADSDDADASVSSRRRHLVKGGRASVRSSVQASDDDGADDGADDSDDDSDDAQDDEFGPAKSKKKRKHKRLPAAPRLSSADLEASRISSRNGRRIPNYTDDYADLGDDDPFEDEADMQAQRHALDAGDVEEEDVIESIVGHERHEDRLDDKEDVPTQNMRFIVKWKGYSHLHDTHETYDFLRRYRGFKRVDNYIKAVFMREKALLSDPHASREDIEALQIEKERQAELIESFKTVERIIAQRDNDANKDVPYPHLAYLVKWKGLPYGDCTWEAEEEIKEIAQDAINAYVERSASVTVPWRSQNFSQGRPKYTRMTEQPAYISAGTLKDFQMTGLNWLAYLWSKNENGILADEMGLGKTVQTVSFLSYLFHSCYQYGPFLVVVPLSTLPAWMNQFEHWAPDLNVIAYMGNSASRDMIREYEFGPPKKMKFNVLVTTYEFILKDRAELSHIKWQFLAVDEAHRLKNSDAQLYEALNSFHAAGKLLITGTPLQNNVKELIALLHFLRPDQFDLDVDFDINDVDQTVIKELHEKLDNVMLRRLKKDVVKELPTKSEKILRVEMSAMQQRMYKAILTRNYSLLSGATTAQFSLLNVAIELKKASNHPYLFDGTETISDNREDTLKGLVMHSGKMVLLDKLLARLKADGHRVLIFSQMVRMLDILSDYMSLRGYIHQRLDGTVSSEVRKKAIEHFNAEGSPDFAFLLSTRAGGLGINLETADTVIIFDSDWNPQNDLQAMARAHRLNSKFHVSVFRLLTKDTVEEDVLERAKRKMVLEYAIIHQMDTSGTNFAPKAAAKNQQQFSKEELGAILKFGAQNMFKSENEDGQQKKLDEMDLDDILSHAEAHETEVDPTGSSAGGQEFLKSFAQVQDFKADLSWDDIIPLEERQKAEEEERKKAVEEAAAAASSSRRRAAAQVAPGAYDNGEGDDRATSPGASAKDAARRSRKTAAQRSVEMKERDLRVLIRGIQRWGDIRYRTDPIIKEGKLQDKNRSVLYQISDELVKTCEDAVAEHQAFMKGKQERGEEISSALRQKAVLVSCRGITGINAETVLIRHYELRLLSETLDNVEEPLDWRVPSEHLKATLNWAGGWDAKDDAMLLVGIWKYGFGAWEQIEADPDFAMAGKFFLEEGKKANQEPHAAEKDAPRSGTSGPPQGKPRPIPNAIHLVRRGDYLLKVLREYDDNAKAYQKSLSEGGAPKSSGKKARKSPSPSTNSPAPAGKSGKGGSGGAADKRRPAPAYSSDSSDDSEYASMDEAECKELMRPCKKQLKRLRDGTDHLERDQKVSVLKECLSAIGGHIDHLLDTKFASLTSKEKDRWFHHLWAFSAFFWPKKVKPSKLRAIFNKLVMNGPASSTPAASTPTIAAAANNGESGSPPATAPAAASAATPSGSAGRVKSESVAAEGGGENGASHTPSAAASTPSSEFKRKANPLQDAPIPKKPRTSMEPSLSGGGGRGGYGNGYGASPGGGANPPYPPPYYPASSASHGYGHGHGYHGGAPLPPPPPASHHYGGGREPYPPAYPDRRDSPYREGRERDYRDGRYSHPPPPPPPAGGSGYGGYQNYQPPPPPPPQHGYDYRR</sequence>
<reference evidence="14" key="1">
    <citation type="journal article" date="2013" name="Genome Announc.">
        <title>Draft genome sequence of the basidiomycetous yeast-like fungus Pseudozyma hubeiensis SY62, which produces an abundant amount of the biosurfactant mannosylerythritol lipids.</title>
        <authorList>
            <person name="Konishi M."/>
            <person name="Hatada Y."/>
            <person name="Horiuchi J."/>
        </authorList>
    </citation>
    <scope>NUCLEOTIDE SEQUENCE [LARGE SCALE GENOMIC DNA]</scope>
    <source>
        <strain evidence="14">SY62</strain>
    </source>
</reference>
<dbReference type="SUPFAM" id="SSF54160">
    <property type="entry name" value="Chromo domain-like"/>
    <property type="match status" value="2"/>
</dbReference>
<proteinExistence type="inferred from homology"/>
<feature type="compositionally biased region" description="Acidic residues" evidence="9">
    <location>
        <begin position="1428"/>
        <end position="1437"/>
    </location>
</feature>
<dbReference type="Pfam" id="PF13907">
    <property type="entry name" value="CHD1-like_C"/>
    <property type="match status" value="1"/>
</dbReference>
<feature type="compositionally biased region" description="Acidic residues" evidence="9">
    <location>
        <begin position="110"/>
        <end position="121"/>
    </location>
</feature>
<dbReference type="GeneID" id="24108564"/>
<dbReference type="SMART" id="SM00298">
    <property type="entry name" value="CHROMO"/>
    <property type="match status" value="2"/>
</dbReference>
<dbReference type="Gene3D" id="2.40.50.40">
    <property type="match status" value="2"/>
</dbReference>
<keyword evidence="14" id="KW-1185">Reference proteome</keyword>
<feature type="region of interest" description="Disordered" evidence="9">
    <location>
        <begin position="1073"/>
        <end position="1137"/>
    </location>
</feature>
<evidence type="ECO:0000259" key="12">
    <source>
        <dbReference type="PROSITE" id="PS51194"/>
    </source>
</evidence>
<feature type="domain" description="Helicase C-terminal" evidence="12">
    <location>
        <begin position="819"/>
        <end position="975"/>
    </location>
</feature>
<comment type="similarity">
    <text evidence="2">Belongs to the SNF2/RAD54 helicase family.</text>
</comment>
<organism evidence="13 14">
    <name type="scientific">Pseudozyma hubeiensis (strain SY62)</name>
    <name type="common">Yeast</name>
    <dbReference type="NCBI Taxonomy" id="1305764"/>
    <lineage>
        <taxon>Eukaryota</taxon>
        <taxon>Fungi</taxon>
        <taxon>Dikarya</taxon>
        <taxon>Basidiomycota</taxon>
        <taxon>Ustilaginomycotina</taxon>
        <taxon>Ustilaginomycetes</taxon>
        <taxon>Ustilaginales</taxon>
        <taxon>Ustilaginaceae</taxon>
        <taxon>Pseudozyma</taxon>
    </lineage>
</organism>
<dbReference type="Gene3D" id="1.10.10.60">
    <property type="entry name" value="Homeodomain-like"/>
    <property type="match status" value="1"/>
</dbReference>
<evidence type="ECO:0000256" key="4">
    <source>
        <dbReference type="ARBA" id="ARBA00022741"/>
    </source>
</evidence>
<feature type="compositionally biased region" description="Basic and acidic residues" evidence="9">
    <location>
        <begin position="152"/>
        <end position="161"/>
    </location>
</feature>
<dbReference type="Proteomes" id="UP000014071">
    <property type="component" value="Unassembled WGS sequence"/>
</dbReference>
<dbReference type="Pfam" id="PF00271">
    <property type="entry name" value="Helicase_C"/>
    <property type="match status" value="1"/>
</dbReference>
<accession>R9P2Q7</accession>
<dbReference type="SMART" id="SM00490">
    <property type="entry name" value="HELICc"/>
    <property type="match status" value="1"/>
</dbReference>
<feature type="compositionally biased region" description="Basic residues" evidence="9">
    <location>
        <begin position="249"/>
        <end position="259"/>
    </location>
</feature>
<dbReference type="GO" id="GO:0005524">
    <property type="term" value="F:ATP binding"/>
    <property type="evidence" value="ECO:0007669"/>
    <property type="project" value="UniProtKB-KW"/>
</dbReference>
<evidence type="ECO:0000256" key="2">
    <source>
        <dbReference type="ARBA" id="ARBA00007025"/>
    </source>
</evidence>
<dbReference type="eggNOG" id="KOG0384">
    <property type="taxonomic scope" value="Eukaryota"/>
</dbReference>
<dbReference type="SMART" id="SM00487">
    <property type="entry name" value="DEXDc"/>
    <property type="match status" value="1"/>
</dbReference>
<evidence type="ECO:0000256" key="7">
    <source>
        <dbReference type="ARBA" id="ARBA00023125"/>
    </source>
</evidence>
<feature type="compositionally biased region" description="Low complexity" evidence="9">
    <location>
        <begin position="1085"/>
        <end position="1102"/>
    </location>
</feature>
<dbReference type="InterPro" id="IPR023780">
    <property type="entry name" value="Chromo_domain"/>
</dbReference>
<evidence type="ECO:0000313" key="14">
    <source>
        <dbReference type="Proteomes" id="UP000014071"/>
    </source>
</evidence>
<feature type="compositionally biased region" description="Basic and acidic residues" evidence="9">
    <location>
        <begin position="122"/>
        <end position="135"/>
    </location>
</feature>
<keyword evidence="4" id="KW-0547">Nucleotide-binding</keyword>
<dbReference type="PROSITE" id="PS51194">
    <property type="entry name" value="HELICASE_CTER"/>
    <property type="match status" value="1"/>
</dbReference>
<feature type="compositionally biased region" description="Low complexity" evidence="9">
    <location>
        <begin position="1594"/>
        <end position="1607"/>
    </location>
</feature>
<dbReference type="SMART" id="SM01176">
    <property type="entry name" value="DUF4208"/>
    <property type="match status" value="1"/>
</dbReference>
<dbReference type="EMBL" id="DF238796">
    <property type="protein sequence ID" value="GAC95698.1"/>
    <property type="molecule type" value="Genomic_DNA"/>
</dbReference>
<feature type="region of interest" description="Disordered" evidence="9">
    <location>
        <begin position="1549"/>
        <end position="1763"/>
    </location>
</feature>
<feature type="compositionally biased region" description="Basic and acidic residues" evidence="9">
    <location>
        <begin position="97"/>
        <end position="109"/>
    </location>
</feature>
<dbReference type="Pfam" id="PF00176">
    <property type="entry name" value="SNF2-rel_dom"/>
    <property type="match status" value="1"/>
</dbReference>
<dbReference type="GO" id="GO:0016887">
    <property type="term" value="F:ATP hydrolysis activity"/>
    <property type="evidence" value="ECO:0007669"/>
    <property type="project" value="TreeGrafter"/>
</dbReference>
<keyword evidence="8" id="KW-0539">Nucleus</keyword>
<dbReference type="Gene3D" id="6.10.140.1440">
    <property type="match status" value="1"/>
</dbReference>
<evidence type="ECO:0000256" key="8">
    <source>
        <dbReference type="ARBA" id="ARBA00023242"/>
    </source>
</evidence>
<feature type="compositionally biased region" description="Gly residues" evidence="9">
    <location>
        <begin position="1634"/>
        <end position="1654"/>
    </location>
</feature>
<protein>
    <submittedName>
        <fullName evidence="13">Chromatin remodelling complex ATPase chain</fullName>
    </submittedName>
</protein>
<dbReference type="STRING" id="1305764.R9P2Q7"/>
<dbReference type="InterPro" id="IPR000953">
    <property type="entry name" value="Chromo/chromo_shadow_dom"/>
</dbReference>
<evidence type="ECO:0000259" key="11">
    <source>
        <dbReference type="PROSITE" id="PS51192"/>
    </source>
</evidence>
<evidence type="ECO:0000256" key="1">
    <source>
        <dbReference type="ARBA" id="ARBA00004123"/>
    </source>
</evidence>
<dbReference type="GO" id="GO:0005634">
    <property type="term" value="C:nucleus"/>
    <property type="evidence" value="ECO:0007669"/>
    <property type="project" value="UniProtKB-SubCell"/>
</dbReference>
<feature type="compositionally biased region" description="Low complexity" evidence="9">
    <location>
        <begin position="1392"/>
        <end position="1405"/>
    </location>
</feature>
<dbReference type="PROSITE" id="PS51192">
    <property type="entry name" value="HELICASE_ATP_BIND_1"/>
    <property type="match status" value="1"/>
</dbReference>
<dbReference type="InterPro" id="IPR027417">
    <property type="entry name" value="P-loop_NTPase"/>
</dbReference>
<feature type="domain" description="Chromo" evidence="10">
    <location>
        <begin position="421"/>
        <end position="488"/>
    </location>
</feature>
<dbReference type="FunFam" id="2.40.50.40:FF:000014">
    <property type="entry name" value="Chromodomain-helicase-DNA-binding protein 2 isoform 1"/>
    <property type="match status" value="1"/>
</dbReference>
<gene>
    <name evidence="13" type="ORF">PHSY_003274</name>
</gene>
<evidence type="ECO:0000256" key="3">
    <source>
        <dbReference type="ARBA" id="ARBA00022737"/>
    </source>
</evidence>
<keyword evidence="7" id="KW-0238">DNA-binding</keyword>
<evidence type="ECO:0000256" key="9">
    <source>
        <dbReference type="SAM" id="MobiDB-lite"/>
    </source>
</evidence>
<feature type="compositionally biased region" description="Acidic residues" evidence="9">
    <location>
        <begin position="221"/>
        <end position="245"/>
    </location>
</feature>
<dbReference type="RefSeq" id="XP_012189285.1">
    <property type="nucleotide sequence ID" value="XM_012333895.1"/>
</dbReference>
<dbReference type="InterPro" id="IPR056302">
    <property type="entry name" value="CHD1-2/Hrp3_HTH"/>
</dbReference>
<dbReference type="GO" id="GO:0034728">
    <property type="term" value="P:nucleosome organization"/>
    <property type="evidence" value="ECO:0007669"/>
    <property type="project" value="TreeGrafter"/>
</dbReference>
<feature type="compositionally biased region" description="Acidic residues" evidence="9">
    <location>
        <begin position="186"/>
        <end position="196"/>
    </location>
</feature>
<keyword evidence="6" id="KW-0067">ATP-binding</keyword>
<feature type="compositionally biased region" description="Low complexity" evidence="9">
    <location>
        <begin position="1549"/>
        <end position="1577"/>
    </location>
</feature>
<dbReference type="InterPro" id="IPR049730">
    <property type="entry name" value="SNF2/RAD54-like_C"/>
</dbReference>
<dbReference type="PROSITE" id="PS50013">
    <property type="entry name" value="CHROMO_2"/>
    <property type="match status" value="2"/>
</dbReference>
<dbReference type="CDD" id="cd18659">
    <property type="entry name" value="CD2_tandem"/>
    <property type="match status" value="1"/>
</dbReference>
<dbReference type="InterPro" id="IPR038718">
    <property type="entry name" value="SNF2-like_sf"/>
</dbReference>
<feature type="region of interest" description="Disordered" evidence="9">
    <location>
        <begin position="1374"/>
        <end position="1437"/>
    </location>
</feature>
<name>R9P2Q7_PSEHS</name>
<dbReference type="GO" id="GO:0042393">
    <property type="term" value="F:histone binding"/>
    <property type="evidence" value="ECO:0007669"/>
    <property type="project" value="TreeGrafter"/>
</dbReference>
<dbReference type="GO" id="GO:0140658">
    <property type="term" value="F:ATP-dependent chromatin remodeler activity"/>
    <property type="evidence" value="ECO:0007669"/>
    <property type="project" value="TreeGrafter"/>
</dbReference>
<dbReference type="InterPro" id="IPR001650">
    <property type="entry name" value="Helicase_C-like"/>
</dbReference>
<dbReference type="InterPro" id="IPR014001">
    <property type="entry name" value="Helicase_ATP-bd"/>
</dbReference>
<keyword evidence="3" id="KW-0677">Repeat</keyword>
<evidence type="ECO:0000313" key="13">
    <source>
        <dbReference type="EMBL" id="GAC95698.1"/>
    </source>
</evidence>
<evidence type="ECO:0000256" key="6">
    <source>
        <dbReference type="ARBA" id="ARBA00022840"/>
    </source>
</evidence>
<feature type="compositionally biased region" description="Basic and acidic residues" evidence="9">
    <location>
        <begin position="1073"/>
        <end position="1084"/>
    </location>
</feature>
<dbReference type="Gene3D" id="3.40.50.10810">
    <property type="entry name" value="Tandem AAA-ATPase domain"/>
    <property type="match status" value="1"/>
</dbReference>
<feature type="domain" description="Chromo" evidence="10">
    <location>
        <begin position="321"/>
        <end position="383"/>
    </location>
</feature>
<evidence type="ECO:0000259" key="10">
    <source>
        <dbReference type="PROSITE" id="PS50013"/>
    </source>
</evidence>
<evidence type="ECO:0000256" key="5">
    <source>
        <dbReference type="ARBA" id="ARBA00022801"/>
    </source>
</evidence>
<dbReference type="SUPFAM" id="SSF52540">
    <property type="entry name" value="P-loop containing nucleoside triphosphate hydrolases"/>
    <property type="match status" value="2"/>
</dbReference>
<dbReference type="HOGENOM" id="CLU_000315_29_2_1"/>
<dbReference type="OrthoDB" id="5857104at2759"/>
<dbReference type="InterPro" id="IPR016197">
    <property type="entry name" value="Chromo-like_dom_sf"/>
</dbReference>
<feature type="compositionally biased region" description="Low complexity" evidence="9">
    <location>
        <begin position="138"/>
        <end position="151"/>
    </location>
</feature>
<feature type="compositionally biased region" description="Basic and acidic residues" evidence="9">
    <location>
        <begin position="1318"/>
        <end position="1330"/>
    </location>
</feature>
<dbReference type="Gene3D" id="3.40.50.300">
    <property type="entry name" value="P-loop containing nucleotide triphosphate hydrolases"/>
    <property type="match status" value="1"/>
</dbReference>
<dbReference type="PANTHER" id="PTHR45623">
    <property type="entry name" value="CHROMODOMAIN-HELICASE-DNA-BINDING PROTEIN 3-RELATED-RELATED"/>
    <property type="match status" value="1"/>
</dbReference>
<keyword evidence="5" id="KW-0378">Hydrolase</keyword>
<dbReference type="CDD" id="cd18793">
    <property type="entry name" value="SF2_C_SNF"/>
    <property type="match status" value="1"/>
</dbReference>
<dbReference type="Pfam" id="PF00385">
    <property type="entry name" value="Chromo"/>
    <property type="match status" value="1"/>
</dbReference>
<dbReference type="InterPro" id="IPR000330">
    <property type="entry name" value="SNF2_N"/>
</dbReference>